<protein>
    <submittedName>
        <fullName evidence="5">rRNA-processing protein fcf2</fullName>
    </submittedName>
</protein>
<sequence>MVRLKAFAAINSASLGPHGRGAETAEALEVRILGAFESALNHARLGKLDQAETLLRGILREPAVQRGDVEQLSRLRVLALKQLAALLAGRDGGGPAALDCLCQACDLGPPDAVLLSRLTTLAGREGRWPLARWAAEAGLELDPAHPTLAAKAAAIASHVGDGAWAEELGRSVGGRRWDAAAPTAFRAALPAAYQAERPLPEPSVRSVALPRDWTPVLLEVAAFLGAGSALCEEGPDRLILLERERTEGRTAGEQSPRGMGAPGAVPGEPGQEGDAEVDAGGGDATQPAGEGGTEAAPAKLTRSRARGLGDDPTQSQPGGDEGAEDEGRASLGVEVLARLGAAHQALATLPPEGRDAVLALARHVVGAQGLGADALEPPVALVLAEYFLDRAEAEAGADGAAAAGAAARLLEPCDALLARAATAMPGAWPAGEGERAIEGAPSPPCLAARLAWTRARLLEARGDRAAARSAFEAAGAELRAGPAQVVPLPHCRLTPELSPAAVEARLHAASIRDLLDAAAEGRLGVEGEAGVVAALAPTPPVPLLGDADALRTLAGGARALCALELALPASVGGLQLEAAAPDHTMATCVALCALGCLQALASGGGQGTEAVAAATDAIEESGVTATALRAAAAADLAVVVQELFRMVRREEGAASLVSMLSALGVALGEAGALAAGEGAWPRLCLRHLLFIWESLGGSWEAGAEVDAADAVLLEQVVQGIRACLHWLCALDFPELDQDEGVWGSGAFKAFDDPGEDWAVLGEAEIRAVWGLVFPMLDGLSRQALTRHAGFLRAVHRQIGAPPEELMAAAQHWWRELEGRGLQADAAATCADPVRQGLYFLLTRISPEAEVPAGRALDPAVDAELEGMLQLAKHTLLYSPDETHFGWKLLADAYAAASERLLTEATITADRYRWLTRVCAAIAAHVTYDLEARADLLKLVAEECMADLSAALPWSDPLASRPNGPPSDPSRLRSARAHFRRALERDPRAWTVQLGLARCSWKAQRPCEALALFAAAARSAQELCGGLVEPVFRLHAARARLLLPGEKRGGSGPDEAARLRRALLLTAFDPDAVRESEAGGAPVERALADDALAAMRWCLGRDRHHHLAAAMAARLLAARGEAAAAAAELAPLFSKAKQAFVFNMFPIAQGDEGAGRGADWRARLLQADEGRRAGGEGVWDEATAGRGMPEGGKAVDTYGAFESRDGSERGTMANEDGLEGAGRPPPRTAANGLEEGSRAFWRRAHKTLALYLSLLGQTGNLETLQAAAAALAKDASAAEQQAAGAPVRLPHARRTAELAWGQYLLTLTAALQRPVETLAGAMRCVEGPGPRDPGDCQQLASPAQLELAQSIETLPLEPFQRAYEQLDAGSKVHAQACRAAAAHAMSLLRSKKARRAAQAAAPDTSGKSWFDMPATRITEEVKRDLRMLRLRSAFDPKAFYKKFDNTKFPKYFQMGTVVEGAADFYSSRLTNSERKQTFAEEIGADPRLTQARLKRYGKMQEEKSRFSRKGRKTDNPRLKKKPRRPKH</sequence>
<dbReference type="Pfam" id="PF08698">
    <property type="entry name" value="Fcf2"/>
    <property type="match status" value="1"/>
</dbReference>
<feature type="region of interest" description="Disordered" evidence="3">
    <location>
        <begin position="1174"/>
        <end position="1231"/>
    </location>
</feature>
<evidence type="ECO:0000259" key="4">
    <source>
        <dbReference type="Pfam" id="PF08698"/>
    </source>
</evidence>
<dbReference type="PANTHER" id="PTHR21686">
    <property type="entry name" value="DEOXYNUCLEOTIDYLTRANSFERASE TERMINAL-INTERACTING PROTEIN 2"/>
    <property type="match status" value="1"/>
</dbReference>
<comment type="subcellular location">
    <subcellularLocation>
        <location evidence="1">Nucleus</location>
        <location evidence="1">Nucleolus</location>
    </subcellularLocation>
</comment>
<keyword evidence="2" id="KW-0539">Nucleus</keyword>
<dbReference type="InterPro" id="IPR039883">
    <property type="entry name" value="Fcf2/DNTTIP2"/>
</dbReference>
<feature type="compositionally biased region" description="Low complexity" evidence="3">
    <location>
        <begin position="284"/>
        <end position="298"/>
    </location>
</feature>
<dbReference type="InterPro" id="IPR014810">
    <property type="entry name" value="Fcf2_C"/>
</dbReference>
<accession>A0A087SC82</accession>
<gene>
    <name evidence="5" type="ORF">F751_1032</name>
</gene>
<dbReference type="OrthoDB" id="427886at2759"/>
<dbReference type="GO" id="GO:0006396">
    <property type="term" value="P:RNA processing"/>
    <property type="evidence" value="ECO:0007669"/>
    <property type="project" value="TreeGrafter"/>
</dbReference>
<reference evidence="5 6" key="1">
    <citation type="journal article" date="2014" name="BMC Genomics">
        <title>Oil accumulation mechanisms of the oleaginous microalga Chlorella protothecoides revealed through its genome, transcriptomes, and proteomes.</title>
        <authorList>
            <person name="Gao C."/>
            <person name="Wang Y."/>
            <person name="Shen Y."/>
            <person name="Yan D."/>
            <person name="He X."/>
            <person name="Dai J."/>
            <person name="Wu Q."/>
        </authorList>
    </citation>
    <scope>NUCLEOTIDE SEQUENCE [LARGE SCALE GENOMIC DNA]</scope>
    <source>
        <strain evidence="5 6">0710</strain>
    </source>
</reference>
<feature type="compositionally biased region" description="Basic residues" evidence="3">
    <location>
        <begin position="1517"/>
        <end position="1526"/>
    </location>
</feature>
<dbReference type="STRING" id="3075.A0A087SC82"/>
<evidence type="ECO:0000256" key="2">
    <source>
        <dbReference type="ARBA" id="ARBA00023242"/>
    </source>
</evidence>
<dbReference type="GeneID" id="23612423"/>
<dbReference type="PANTHER" id="PTHR21686:SF12">
    <property type="entry name" value="DEOXYNUCLEOTIDYLTRANSFERASE TERMINAL-INTERACTING PROTEIN 2"/>
    <property type="match status" value="1"/>
</dbReference>
<dbReference type="RefSeq" id="XP_011396206.1">
    <property type="nucleotide sequence ID" value="XM_011397904.1"/>
</dbReference>
<feature type="region of interest" description="Disordered" evidence="3">
    <location>
        <begin position="247"/>
        <end position="327"/>
    </location>
</feature>
<proteinExistence type="predicted"/>
<dbReference type="GO" id="GO:0005730">
    <property type="term" value="C:nucleolus"/>
    <property type="evidence" value="ECO:0007669"/>
    <property type="project" value="UniProtKB-SubCell"/>
</dbReference>
<dbReference type="eggNOG" id="KOG3100">
    <property type="taxonomic scope" value="Eukaryota"/>
</dbReference>
<evidence type="ECO:0000256" key="3">
    <source>
        <dbReference type="SAM" id="MobiDB-lite"/>
    </source>
</evidence>
<evidence type="ECO:0000313" key="5">
    <source>
        <dbReference type="EMBL" id="KFM23336.1"/>
    </source>
</evidence>
<evidence type="ECO:0000313" key="6">
    <source>
        <dbReference type="Proteomes" id="UP000028924"/>
    </source>
</evidence>
<dbReference type="KEGG" id="apro:F751_1032"/>
<dbReference type="Proteomes" id="UP000028924">
    <property type="component" value="Unassembled WGS sequence"/>
</dbReference>
<feature type="region of interest" description="Disordered" evidence="3">
    <location>
        <begin position="1479"/>
        <end position="1526"/>
    </location>
</feature>
<name>A0A087SC82_AUXPR</name>
<evidence type="ECO:0000256" key="1">
    <source>
        <dbReference type="ARBA" id="ARBA00004604"/>
    </source>
</evidence>
<keyword evidence="6" id="KW-1185">Reference proteome</keyword>
<dbReference type="EMBL" id="KL662090">
    <property type="protein sequence ID" value="KFM23336.1"/>
    <property type="molecule type" value="Genomic_DNA"/>
</dbReference>
<dbReference type="GO" id="GO:0003723">
    <property type="term" value="F:RNA binding"/>
    <property type="evidence" value="ECO:0007669"/>
    <property type="project" value="TreeGrafter"/>
</dbReference>
<feature type="domain" description="Fcf2 pre-rRNA processing C-terminal" evidence="4">
    <location>
        <begin position="1402"/>
        <end position="1490"/>
    </location>
</feature>
<organism evidence="5 6">
    <name type="scientific">Auxenochlorella protothecoides</name>
    <name type="common">Green microalga</name>
    <name type="synonym">Chlorella protothecoides</name>
    <dbReference type="NCBI Taxonomy" id="3075"/>
    <lineage>
        <taxon>Eukaryota</taxon>
        <taxon>Viridiplantae</taxon>
        <taxon>Chlorophyta</taxon>
        <taxon>core chlorophytes</taxon>
        <taxon>Trebouxiophyceae</taxon>
        <taxon>Chlorellales</taxon>
        <taxon>Chlorellaceae</taxon>
        <taxon>Auxenochlorella</taxon>
    </lineage>
</organism>